<keyword evidence="8 10" id="KW-0539">Nucleus</keyword>
<keyword evidence="3" id="KW-0677">Repeat</keyword>
<dbReference type="PROSITE" id="PS00028">
    <property type="entry name" value="ZINC_FINGER_C2H2_1"/>
    <property type="match status" value="3"/>
</dbReference>
<dbReference type="GO" id="GO:0000122">
    <property type="term" value="P:negative regulation of transcription by RNA polymerase II"/>
    <property type="evidence" value="ECO:0007669"/>
    <property type="project" value="UniProtKB-ARBA"/>
</dbReference>
<dbReference type="SMART" id="SM00389">
    <property type="entry name" value="HOX"/>
    <property type="match status" value="1"/>
</dbReference>
<feature type="domain" description="C2H2-type" evidence="14">
    <location>
        <begin position="49"/>
        <end position="76"/>
    </location>
</feature>
<dbReference type="PROSITE" id="PS00027">
    <property type="entry name" value="HOMEOBOX_1"/>
    <property type="match status" value="1"/>
</dbReference>
<feature type="DNA-binding region" description="Homeobox" evidence="10">
    <location>
        <begin position="553"/>
        <end position="612"/>
    </location>
</feature>
<feature type="compositionally biased region" description="Low complexity" evidence="12">
    <location>
        <begin position="756"/>
        <end position="768"/>
    </location>
</feature>
<feature type="region of interest" description="Disordered" evidence="12">
    <location>
        <begin position="412"/>
        <end position="443"/>
    </location>
</feature>
<evidence type="ECO:0000259" key="14">
    <source>
        <dbReference type="PROSITE" id="PS50157"/>
    </source>
</evidence>
<dbReference type="InterPro" id="IPR013087">
    <property type="entry name" value="Znf_C2H2_type"/>
</dbReference>
<feature type="compositionally biased region" description="Basic and acidic residues" evidence="12">
    <location>
        <begin position="536"/>
        <end position="553"/>
    </location>
</feature>
<dbReference type="InterPro" id="IPR051574">
    <property type="entry name" value="ZnF_E-box_Homeobox"/>
</dbReference>
<dbReference type="SUPFAM" id="SSF46689">
    <property type="entry name" value="Homeodomain-like"/>
    <property type="match status" value="1"/>
</dbReference>
<feature type="compositionally biased region" description="Low complexity" evidence="12">
    <location>
        <begin position="695"/>
        <end position="712"/>
    </location>
</feature>
<evidence type="ECO:0000256" key="8">
    <source>
        <dbReference type="ARBA" id="ARBA00023242"/>
    </source>
</evidence>
<evidence type="ECO:0000256" key="7">
    <source>
        <dbReference type="ARBA" id="ARBA00023155"/>
    </source>
</evidence>
<dbReference type="Pfam" id="PF13894">
    <property type="entry name" value="zf-C2H2_4"/>
    <property type="match status" value="1"/>
</dbReference>
<dbReference type="PROSITE" id="PS50071">
    <property type="entry name" value="HOMEOBOX_2"/>
    <property type="match status" value="1"/>
</dbReference>
<feature type="domain" description="C2H2-type" evidence="14">
    <location>
        <begin position="926"/>
        <end position="954"/>
    </location>
</feature>
<feature type="compositionally biased region" description="Basic and acidic residues" evidence="12">
    <location>
        <begin position="319"/>
        <end position="346"/>
    </location>
</feature>
<evidence type="ECO:0000256" key="3">
    <source>
        <dbReference type="ARBA" id="ARBA00022737"/>
    </source>
</evidence>
<accession>A0A0A1XNT4</accession>
<feature type="compositionally biased region" description="Basic and acidic residues" evidence="12">
    <location>
        <begin position="250"/>
        <end position="276"/>
    </location>
</feature>
<evidence type="ECO:0000256" key="5">
    <source>
        <dbReference type="ARBA" id="ARBA00022833"/>
    </source>
</evidence>
<dbReference type="InterPro" id="IPR036236">
    <property type="entry name" value="Znf_C2H2_sf"/>
</dbReference>
<feature type="compositionally biased region" description="Basic and acidic residues" evidence="12">
    <location>
        <begin position="379"/>
        <end position="398"/>
    </location>
</feature>
<dbReference type="Pfam" id="PF00096">
    <property type="entry name" value="zf-C2H2"/>
    <property type="match status" value="3"/>
</dbReference>
<keyword evidence="6 10" id="KW-0238">DNA-binding</keyword>
<feature type="compositionally biased region" description="Polar residues" evidence="12">
    <location>
        <begin position="356"/>
        <end position="375"/>
    </location>
</feature>
<evidence type="ECO:0000256" key="12">
    <source>
        <dbReference type="SAM" id="MobiDB-lite"/>
    </source>
</evidence>
<keyword evidence="2" id="KW-0479">Metal-binding</keyword>
<dbReference type="InterPro" id="IPR017970">
    <property type="entry name" value="Homeobox_CS"/>
</dbReference>
<dbReference type="FunFam" id="3.30.160.60:FF:000744">
    <property type="entry name" value="zinc finger E-box-binding homeobox 1"/>
    <property type="match status" value="1"/>
</dbReference>
<evidence type="ECO:0000256" key="11">
    <source>
        <dbReference type="RuleBase" id="RU000682"/>
    </source>
</evidence>
<evidence type="ECO:0000259" key="13">
    <source>
        <dbReference type="PROSITE" id="PS50071"/>
    </source>
</evidence>
<feature type="region of interest" description="Disordered" evidence="12">
    <location>
        <begin position="693"/>
        <end position="712"/>
    </location>
</feature>
<dbReference type="GO" id="GO:0000981">
    <property type="term" value="F:DNA-binding transcription factor activity, RNA polymerase II-specific"/>
    <property type="evidence" value="ECO:0007669"/>
    <property type="project" value="InterPro"/>
</dbReference>
<feature type="compositionally biased region" description="Basic and acidic residues" evidence="12">
    <location>
        <begin position="825"/>
        <end position="842"/>
    </location>
</feature>
<dbReference type="AlphaFoldDB" id="A0A0A1XNT4"/>
<dbReference type="GO" id="GO:0005634">
    <property type="term" value="C:nucleus"/>
    <property type="evidence" value="ECO:0007669"/>
    <property type="project" value="UniProtKB-SubCell"/>
</dbReference>
<keyword evidence="4 9" id="KW-0863">Zinc-finger</keyword>
<evidence type="ECO:0000256" key="2">
    <source>
        <dbReference type="ARBA" id="ARBA00022723"/>
    </source>
</evidence>
<dbReference type="PANTHER" id="PTHR24391:SF27">
    <property type="entry name" value="ZINC FINGER PROTEIN 1"/>
    <property type="match status" value="1"/>
</dbReference>
<dbReference type="InterPro" id="IPR001356">
    <property type="entry name" value="HD"/>
</dbReference>
<feature type="compositionally biased region" description="Polar residues" evidence="12">
    <location>
        <begin position="421"/>
        <end position="430"/>
    </location>
</feature>
<feature type="region of interest" description="Disordered" evidence="12">
    <location>
        <begin position="814"/>
        <end position="862"/>
    </location>
</feature>
<feature type="region of interest" description="Disordered" evidence="12">
    <location>
        <begin position="727"/>
        <end position="768"/>
    </location>
</feature>
<feature type="domain" description="C2H2-type" evidence="14">
    <location>
        <begin position="870"/>
        <end position="897"/>
    </location>
</feature>
<name>A0A0A1XNT4_ZEUCU</name>
<evidence type="ECO:0000313" key="15">
    <source>
        <dbReference type="EMBL" id="JAD12607.1"/>
    </source>
</evidence>
<keyword evidence="7 10" id="KW-0371">Homeobox</keyword>
<evidence type="ECO:0000256" key="4">
    <source>
        <dbReference type="ARBA" id="ARBA00022771"/>
    </source>
</evidence>
<feature type="compositionally biased region" description="Polar residues" evidence="12">
    <location>
        <begin position="736"/>
        <end position="751"/>
    </location>
</feature>
<sequence>MSVLLLPSSGGVPSSFHLSCKICHKAFANVYRLQRHMISHDESALLRKFKCNQCDKAFKFKHHLKEHVRIHSGEKPFGCDNCGKRFSHSGSYSSHMTSKKCISMGMKLNPNRAMLKALEKNAPGQNAKRYNANNGGAMNTSAGPTESSLNVDAALSAGLPSHMNYYATDASDVAMNGGTPPFYPNILQKYDDYNMNAMNAALLAAFPHPFYSLGLNPRLSPYNIQRLLELTAVGQQHQHQQQEQQQQEVQQREEESLSEREQQQPQLEEHSERVEDSIDETNEEEIPDEPKLVMDLDESEAKEGDLDDEEEVQSQKVASEAEDHSYLIDEEKIENSEIEARQDESLKSPALEENEQTNVRLENNEVSESTEQNIVPQIKLEENRPATPVDEERADQVESAKTMPVIKQELDSTVEMEQSRPMETSTPTSKVEQESHNESSACNATELRCSRCDTQFNHQTELVQHEKVLCGFIKQELQHSYQEQHSQRLQQEHEEELQQPQSLVRSQHSMDDSAEQSAISATSLLHTSDAEDYPDERDSHSRNDCNSEGSERKVRVRTAITEEQQQQLKQHYAMNARPSREEFRMIAARLQLDARVVQVWFQNNRSRERKMQNYQQANGKLPLAPTEASVASVSTGLRTGEEQPLDLSLKRDWPVAAKRNGMQQQHSPLYGIAPMQSVSGSSDFTEAINLSRKMSASMSPPSSLSPSSAASVPQSLKQHAAVYFGAPSGSHHFQRRTPSPNEAPSLTQQQPIAPRSVSNNNNNNSFSASLAGHLPPYMLPTGAQRSMMPMDAIFRMTPGDYACNPLINSIKFPDYRGTSLSPGGSEKRSWRDDDSRISHDDDYIGGGLLPKPKRPKAETHGHAGDPDLPFVCDQCDKAFAKQSSLARHKYEHSGQRPYQCVDCPKAFKHKHHLTEHKRLHSGEKPFQCSKCFKRFSHSGSYSQHMNHRYSYCKPYRE</sequence>
<organism evidence="15">
    <name type="scientific">Zeugodacus cucurbitae</name>
    <name type="common">Melon fruit fly</name>
    <name type="synonym">Bactrocera cucurbitae</name>
    <dbReference type="NCBI Taxonomy" id="28588"/>
    <lineage>
        <taxon>Eukaryota</taxon>
        <taxon>Metazoa</taxon>
        <taxon>Ecdysozoa</taxon>
        <taxon>Arthropoda</taxon>
        <taxon>Hexapoda</taxon>
        <taxon>Insecta</taxon>
        <taxon>Pterygota</taxon>
        <taxon>Neoptera</taxon>
        <taxon>Endopterygota</taxon>
        <taxon>Diptera</taxon>
        <taxon>Brachycera</taxon>
        <taxon>Muscomorpha</taxon>
        <taxon>Tephritoidea</taxon>
        <taxon>Tephritidae</taxon>
        <taxon>Zeugodacus</taxon>
        <taxon>Zeugodacus</taxon>
    </lineage>
</organism>
<gene>
    <name evidence="15" type="primary">zfh1_1</name>
    <name evidence="15" type="ORF">g.42904</name>
</gene>
<dbReference type="PROSITE" id="PS50157">
    <property type="entry name" value="ZINC_FINGER_C2H2_2"/>
    <property type="match status" value="6"/>
</dbReference>
<dbReference type="Pfam" id="PF00046">
    <property type="entry name" value="Homeodomain"/>
    <property type="match status" value="1"/>
</dbReference>
<dbReference type="Gene3D" id="3.30.160.60">
    <property type="entry name" value="Classic Zinc Finger"/>
    <property type="match status" value="4"/>
</dbReference>
<dbReference type="CDD" id="cd00086">
    <property type="entry name" value="homeodomain"/>
    <property type="match status" value="1"/>
</dbReference>
<protein>
    <submittedName>
        <fullName evidence="15">Zinc finger protein 1</fullName>
    </submittedName>
</protein>
<dbReference type="FunFam" id="3.30.160.60:FF:000013">
    <property type="entry name" value="Putative zinc finger E-box-binding homeobox 2"/>
    <property type="match status" value="2"/>
</dbReference>
<feature type="region of interest" description="Disordered" evidence="12">
    <location>
        <begin position="238"/>
        <end position="399"/>
    </location>
</feature>
<dbReference type="FunFam" id="3.30.160.60:FF:000045">
    <property type="entry name" value="ZFP69 zinc finger protein B"/>
    <property type="match status" value="2"/>
</dbReference>
<proteinExistence type="predicted"/>
<comment type="subcellular location">
    <subcellularLocation>
        <location evidence="1 10 11">Nucleus</location>
    </subcellularLocation>
</comment>
<dbReference type="GO" id="GO:0008270">
    <property type="term" value="F:zinc ion binding"/>
    <property type="evidence" value="ECO:0007669"/>
    <property type="project" value="UniProtKB-KW"/>
</dbReference>
<feature type="domain" description="C2H2-type" evidence="14">
    <location>
        <begin position="18"/>
        <end position="40"/>
    </location>
</feature>
<feature type="domain" description="Homeobox" evidence="13">
    <location>
        <begin position="551"/>
        <end position="611"/>
    </location>
</feature>
<feature type="compositionally biased region" description="Low complexity" evidence="12">
    <location>
        <begin position="238"/>
        <end position="249"/>
    </location>
</feature>
<dbReference type="SUPFAM" id="SSF57667">
    <property type="entry name" value="beta-beta-alpha zinc fingers"/>
    <property type="match status" value="4"/>
</dbReference>
<dbReference type="PANTHER" id="PTHR24391">
    <property type="entry name" value="HISTONE H4 TRANSCRIPTION FACTOR-RELATED"/>
    <property type="match status" value="1"/>
</dbReference>
<dbReference type="Gene3D" id="1.10.10.60">
    <property type="entry name" value="Homeodomain-like"/>
    <property type="match status" value="1"/>
</dbReference>
<dbReference type="InterPro" id="IPR009057">
    <property type="entry name" value="Homeodomain-like_sf"/>
</dbReference>
<reference evidence="15" key="2">
    <citation type="journal article" date="2015" name="Gigascience">
        <title>Reconstructing a comprehensive transcriptome assembly of a white-pupal translocated strain of the pest fruit fly Bactrocera cucurbitae.</title>
        <authorList>
            <person name="Sim S.B."/>
            <person name="Calla B."/>
            <person name="Hall B."/>
            <person name="DeRego T."/>
            <person name="Geib S.M."/>
        </authorList>
    </citation>
    <scope>NUCLEOTIDE SEQUENCE</scope>
</reference>
<feature type="region of interest" description="Disordered" evidence="12">
    <location>
        <begin position="483"/>
        <end position="553"/>
    </location>
</feature>
<feature type="compositionally biased region" description="Acidic residues" evidence="12">
    <location>
        <begin position="277"/>
        <end position="287"/>
    </location>
</feature>
<keyword evidence="5" id="KW-0862">Zinc</keyword>
<evidence type="ECO:0000256" key="6">
    <source>
        <dbReference type="ARBA" id="ARBA00023125"/>
    </source>
</evidence>
<evidence type="ECO:0000256" key="1">
    <source>
        <dbReference type="ARBA" id="ARBA00004123"/>
    </source>
</evidence>
<reference evidence="15" key="1">
    <citation type="submission" date="2014-11" db="EMBL/GenBank/DDBJ databases">
        <authorList>
            <person name="Geib S."/>
        </authorList>
    </citation>
    <scope>NUCLEOTIDE SEQUENCE</scope>
</reference>
<feature type="compositionally biased region" description="Polar residues" evidence="12">
    <location>
        <begin position="515"/>
        <end position="526"/>
    </location>
</feature>
<evidence type="ECO:0000256" key="9">
    <source>
        <dbReference type="PROSITE-ProRule" id="PRU00042"/>
    </source>
</evidence>
<feature type="compositionally biased region" description="Basic and acidic residues" evidence="12">
    <location>
        <begin position="288"/>
        <end position="304"/>
    </location>
</feature>
<dbReference type="EMBL" id="GBXI01001685">
    <property type="protein sequence ID" value="JAD12607.1"/>
    <property type="molecule type" value="Transcribed_RNA"/>
</dbReference>
<evidence type="ECO:0000256" key="10">
    <source>
        <dbReference type="PROSITE-ProRule" id="PRU00108"/>
    </source>
</evidence>
<dbReference type="SMART" id="SM00355">
    <property type="entry name" value="ZnF_C2H2"/>
    <property type="match status" value="7"/>
</dbReference>
<feature type="domain" description="C2H2-type" evidence="14">
    <location>
        <begin position="77"/>
        <end position="108"/>
    </location>
</feature>
<dbReference type="GO" id="GO:0000978">
    <property type="term" value="F:RNA polymerase II cis-regulatory region sequence-specific DNA binding"/>
    <property type="evidence" value="ECO:0007669"/>
    <property type="project" value="TreeGrafter"/>
</dbReference>
<feature type="domain" description="C2H2-type" evidence="14">
    <location>
        <begin position="898"/>
        <end position="925"/>
    </location>
</feature>